<comment type="caution">
    <text evidence="1">The sequence shown here is derived from an EMBL/GenBank/DDBJ whole genome shotgun (WGS) entry which is preliminary data.</text>
</comment>
<evidence type="ECO:0000313" key="1">
    <source>
        <dbReference type="EMBL" id="MBD2276916.1"/>
    </source>
</evidence>
<dbReference type="Proteomes" id="UP000606721">
    <property type="component" value="Unassembled WGS sequence"/>
</dbReference>
<name>A0ABR8BQP0_APHFL</name>
<reference evidence="1 2" key="1">
    <citation type="journal article" date="2020" name="ISME J.">
        <title>Comparative genomics reveals insights into cyanobacterial evolution and habitat adaptation.</title>
        <authorList>
            <person name="Chen M.Y."/>
            <person name="Teng W.K."/>
            <person name="Zhao L."/>
            <person name="Hu C.X."/>
            <person name="Zhou Y.K."/>
            <person name="Han B.P."/>
            <person name="Song L.R."/>
            <person name="Shu W.S."/>
        </authorList>
    </citation>
    <scope>NUCLEOTIDE SEQUENCE [LARGE SCALE GENOMIC DNA]</scope>
    <source>
        <strain evidence="1 2">FACHB-1040</strain>
    </source>
</reference>
<gene>
    <name evidence="1" type="ORF">H6F99_00840</name>
</gene>
<protein>
    <recommendedName>
        <fullName evidence="3">Transposase</fullName>
    </recommendedName>
</protein>
<evidence type="ECO:0000313" key="2">
    <source>
        <dbReference type="Proteomes" id="UP000606721"/>
    </source>
</evidence>
<keyword evidence="2" id="KW-1185">Reference proteome</keyword>
<sequence length="143" mass="16532">MVPLHLEKLKSNTLFAVPNALKNFFGFIVEKIRPELAEVRKLIEKLEALPNVQAARGIRNKNGDSRKIIFEILATVNPSERIDLLTEATDFAVETEWKMDALTKSRNWHLEVQVVRKFREDKKNQIIIFNNDRTKYLSPAISS</sequence>
<dbReference type="RefSeq" id="WP_053538492.1">
    <property type="nucleotide sequence ID" value="NZ_JACJQT010000002.1"/>
</dbReference>
<accession>A0ABR8BQP0</accession>
<organism evidence="1 2">
    <name type="scientific">Aphanizomenon flos-aquae FACHB-1040</name>
    <dbReference type="NCBI Taxonomy" id="2692887"/>
    <lineage>
        <taxon>Bacteria</taxon>
        <taxon>Bacillati</taxon>
        <taxon>Cyanobacteriota</taxon>
        <taxon>Cyanophyceae</taxon>
        <taxon>Nostocales</taxon>
        <taxon>Aphanizomenonaceae</taxon>
        <taxon>Aphanizomenon</taxon>
    </lineage>
</organism>
<dbReference type="EMBL" id="JACJQT010000002">
    <property type="protein sequence ID" value="MBD2276916.1"/>
    <property type="molecule type" value="Genomic_DNA"/>
</dbReference>
<evidence type="ECO:0008006" key="3">
    <source>
        <dbReference type="Google" id="ProtNLM"/>
    </source>
</evidence>
<proteinExistence type="predicted"/>